<dbReference type="AlphaFoldDB" id="A0AAV2TZ09"/>
<dbReference type="CDD" id="cd00201">
    <property type="entry name" value="WW"/>
    <property type="match status" value="1"/>
</dbReference>
<comment type="caution">
    <text evidence="4">The sequence shown here is derived from an EMBL/GenBank/DDBJ whole genome shotgun (WGS) entry which is preliminary data.</text>
</comment>
<dbReference type="PANTHER" id="PTHR12329:SF5">
    <property type="entry name" value="STARVIN, ISOFORM E"/>
    <property type="match status" value="1"/>
</dbReference>
<dbReference type="InterPro" id="IPR036020">
    <property type="entry name" value="WW_dom_sf"/>
</dbReference>
<keyword evidence="1" id="KW-0143">Chaperone</keyword>
<dbReference type="Gene3D" id="1.20.58.120">
    <property type="entry name" value="BAG domain"/>
    <property type="match status" value="1"/>
</dbReference>
<dbReference type="SMART" id="SM00456">
    <property type="entry name" value="WW"/>
    <property type="match status" value="1"/>
</dbReference>
<dbReference type="GO" id="GO:0051087">
    <property type="term" value="F:protein-folding chaperone binding"/>
    <property type="evidence" value="ECO:0007669"/>
    <property type="project" value="InterPro"/>
</dbReference>
<name>A0AAV2TZ09_CALDB</name>
<dbReference type="Proteomes" id="UP001497525">
    <property type="component" value="Unassembled WGS sequence"/>
</dbReference>
<gene>
    <name evidence="4" type="ORF">CDAUBV1_LOCUS16583</name>
</gene>
<dbReference type="PROSITE" id="PS50020">
    <property type="entry name" value="WW_DOMAIN_2"/>
    <property type="match status" value="1"/>
</dbReference>
<feature type="domain" description="WW" evidence="2">
    <location>
        <begin position="2"/>
        <end position="36"/>
    </location>
</feature>
<proteinExistence type="predicted"/>
<reference evidence="4" key="1">
    <citation type="submission" date="2024-06" db="EMBL/GenBank/DDBJ databases">
        <authorList>
            <person name="Liu X."/>
            <person name="Lenzi L."/>
            <person name="Haldenby T S."/>
            <person name="Uol C."/>
        </authorList>
    </citation>
    <scope>NUCLEOTIDE SEQUENCE</scope>
</reference>
<dbReference type="InterPro" id="IPR036533">
    <property type="entry name" value="BAG_dom_sf"/>
</dbReference>
<protein>
    <recommendedName>
        <fullName evidence="6">WW domain-containing protein</fullName>
    </recommendedName>
</protein>
<evidence type="ECO:0008006" key="6">
    <source>
        <dbReference type="Google" id="ProtNLM"/>
    </source>
</evidence>
<organism evidence="4 5">
    <name type="scientific">Calicophoron daubneyi</name>
    <name type="common">Rumen fluke</name>
    <name type="synonym">Paramphistomum daubneyi</name>
    <dbReference type="NCBI Taxonomy" id="300641"/>
    <lineage>
        <taxon>Eukaryota</taxon>
        <taxon>Metazoa</taxon>
        <taxon>Spiralia</taxon>
        <taxon>Lophotrochozoa</taxon>
        <taxon>Platyhelminthes</taxon>
        <taxon>Trematoda</taxon>
        <taxon>Digenea</taxon>
        <taxon>Plagiorchiida</taxon>
        <taxon>Pronocephalata</taxon>
        <taxon>Paramphistomoidea</taxon>
        <taxon>Paramphistomidae</taxon>
        <taxon>Calicophoron</taxon>
    </lineage>
</organism>
<dbReference type="Pfam" id="PF00397">
    <property type="entry name" value="WW"/>
    <property type="match status" value="1"/>
</dbReference>
<evidence type="ECO:0000313" key="4">
    <source>
        <dbReference type="EMBL" id="CAL5141331.1"/>
    </source>
</evidence>
<dbReference type="InterPro" id="IPR001202">
    <property type="entry name" value="WW_dom"/>
</dbReference>
<evidence type="ECO:0000259" key="2">
    <source>
        <dbReference type="PROSITE" id="PS50020"/>
    </source>
</evidence>
<dbReference type="GO" id="GO:0000774">
    <property type="term" value="F:adenyl-nucleotide exchange factor activity"/>
    <property type="evidence" value="ECO:0007669"/>
    <property type="project" value="TreeGrafter"/>
</dbReference>
<dbReference type="GO" id="GO:0005634">
    <property type="term" value="C:nucleus"/>
    <property type="evidence" value="ECO:0007669"/>
    <property type="project" value="TreeGrafter"/>
</dbReference>
<evidence type="ECO:0000313" key="5">
    <source>
        <dbReference type="Proteomes" id="UP001497525"/>
    </source>
</evidence>
<dbReference type="SUPFAM" id="SSF63491">
    <property type="entry name" value="BAG domain"/>
    <property type="match status" value="1"/>
</dbReference>
<feature type="domain" description="BAG" evidence="3">
    <location>
        <begin position="68"/>
        <end position="145"/>
    </location>
</feature>
<sequence length="161" mass="18472">MDPLPAGWEMRLDESTGRYYFVDHNSKSTQWRHPITQKVYQPAKTAYINGNAEEAIEQTEDDVKQTLSSKNVTDVVRRARLLQPEIDSFEGTQTDKEYLRLMETLERLTLELDAVEHHGQQDIRSMRGAAVREIQQLIGTLEARARKTSSTHKSTNSSESH</sequence>
<dbReference type="SMART" id="SM00264">
    <property type="entry name" value="BAG"/>
    <property type="match status" value="1"/>
</dbReference>
<dbReference type="InterPro" id="IPR039773">
    <property type="entry name" value="BAG_chaperone_regulator"/>
</dbReference>
<dbReference type="SUPFAM" id="SSF51045">
    <property type="entry name" value="WW domain"/>
    <property type="match status" value="1"/>
</dbReference>
<dbReference type="GO" id="GO:0016020">
    <property type="term" value="C:membrane"/>
    <property type="evidence" value="ECO:0007669"/>
    <property type="project" value="TreeGrafter"/>
</dbReference>
<dbReference type="PROSITE" id="PS51035">
    <property type="entry name" value="BAG"/>
    <property type="match status" value="1"/>
</dbReference>
<dbReference type="Gene3D" id="2.20.70.10">
    <property type="match status" value="1"/>
</dbReference>
<dbReference type="PANTHER" id="PTHR12329">
    <property type="entry name" value="BCL2-ASSOCIATED ATHANOGENE"/>
    <property type="match status" value="1"/>
</dbReference>
<dbReference type="GO" id="GO:0050821">
    <property type="term" value="P:protein stabilization"/>
    <property type="evidence" value="ECO:0007669"/>
    <property type="project" value="TreeGrafter"/>
</dbReference>
<evidence type="ECO:0000256" key="1">
    <source>
        <dbReference type="ARBA" id="ARBA00023186"/>
    </source>
</evidence>
<dbReference type="Pfam" id="PF02179">
    <property type="entry name" value="BAG"/>
    <property type="match status" value="1"/>
</dbReference>
<dbReference type="EMBL" id="CAXLJL010000845">
    <property type="protein sequence ID" value="CAL5141331.1"/>
    <property type="molecule type" value="Genomic_DNA"/>
</dbReference>
<dbReference type="InterPro" id="IPR003103">
    <property type="entry name" value="BAG_domain"/>
</dbReference>
<dbReference type="GO" id="GO:0005829">
    <property type="term" value="C:cytosol"/>
    <property type="evidence" value="ECO:0007669"/>
    <property type="project" value="TreeGrafter"/>
</dbReference>
<accession>A0AAV2TZ09</accession>
<evidence type="ECO:0000259" key="3">
    <source>
        <dbReference type="PROSITE" id="PS51035"/>
    </source>
</evidence>